<dbReference type="RefSeq" id="WP_033683090.1">
    <property type="nucleotide sequence ID" value="NZ_JPFW01000004.1"/>
</dbReference>
<evidence type="ECO:0000313" key="7">
    <source>
        <dbReference type="EMBL" id="KEQ42520.1"/>
    </source>
</evidence>
<name>A0A081QHU7_STRMT</name>
<comment type="subcellular location">
    <subcellularLocation>
        <location evidence="1">Cell membrane</location>
        <topology evidence="1">Multi-pass membrane protein</topology>
    </subcellularLocation>
</comment>
<dbReference type="Pfam" id="PF06081">
    <property type="entry name" value="ArAE_1"/>
    <property type="match status" value="1"/>
</dbReference>
<dbReference type="InterPro" id="IPR010343">
    <property type="entry name" value="ArAE_1"/>
</dbReference>
<evidence type="ECO:0000256" key="4">
    <source>
        <dbReference type="ARBA" id="ARBA00022989"/>
    </source>
</evidence>
<dbReference type="OrthoDB" id="1653617at2"/>
<organism evidence="7 8">
    <name type="scientific">Streptococcus mitis</name>
    <dbReference type="NCBI Taxonomy" id="28037"/>
    <lineage>
        <taxon>Bacteria</taxon>
        <taxon>Bacillati</taxon>
        <taxon>Bacillota</taxon>
        <taxon>Bacilli</taxon>
        <taxon>Lactobacillales</taxon>
        <taxon>Streptococcaceae</taxon>
        <taxon>Streptococcus</taxon>
        <taxon>Streptococcus mitis group</taxon>
    </lineage>
</organism>
<evidence type="ECO:0000256" key="2">
    <source>
        <dbReference type="ARBA" id="ARBA00022475"/>
    </source>
</evidence>
<evidence type="ECO:0000256" key="1">
    <source>
        <dbReference type="ARBA" id="ARBA00004651"/>
    </source>
</evidence>
<evidence type="ECO:0000313" key="8">
    <source>
        <dbReference type="Proteomes" id="UP000028030"/>
    </source>
</evidence>
<gene>
    <name evidence="7" type="ORF">SK642_0320</name>
</gene>
<proteinExistence type="predicted"/>
<comment type="caution">
    <text evidence="7">The sequence shown here is derived from an EMBL/GenBank/DDBJ whole genome shotgun (WGS) entry which is preliminary data.</text>
</comment>
<evidence type="ECO:0000256" key="3">
    <source>
        <dbReference type="ARBA" id="ARBA00022692"/>
    </source>
</evidence>
<keyword evidence="5 6" id="KW-0472">Membrane</keyword>
<feature type="transmembrane region" description="Helical" evidence="6">
    <location>
        <begin position="21"/>
        <end position="39"/>
    </location>
</feature>
<protein>
    <recommendedName>
        <fullName evidence="9">Aromatic acid exporter family protein</fullName>
    </recommendedName>
</protein>
<dbReference type="GO" id="GO:0005886">
    <property type="term" value="C:plasma membrane"/>
    <property type="evidence" value="ECO:0007669"/>
    <property type="project" value="UniProtKB-SubCell"/>
</dbReference>
<evidence type="ECO:0008006" key="9">
    <source>
        <dbReference type="Google" id="ProtNLM"/>
    </source>
</evidence>
<reference evidence="7 8" key="1">
    <citation type="submission" date="2014-05" db="EMBL/GenBank/DDBJ databases">
        <authorList>
            <person name="Daugherty S.C."/>
            <person name="Tallon L.J."/>
            <person name="Sadzewicz L."/>
            <person name="Kilian M."/>
            <person name="Tettelin H."/>
        </authorList>
    </citation>
    <scope>NUCLEOTIDE SEQUENCE [LARGE SCALE GENOMIC DNA]</scope>
    <source>
        <strain evidence="7 8">SK642</strain>
    </source>
</reference>
<keyword evidence="4 6" id="KW-1133">Transmembrane helix</keyword>
<evidence type="ECO:0000256" key="6">
    <source>
        <dbReference type="SAM" id="Phobius"/>
    </source>
</evidence>
<dbReference type="AlphaFoldDB" id="A0A081QHU7"/>
<sequence>MSYFKKYKFDKSQFKLGMRTFKTGIAVFLVLLIFGFFGWKGLQIGALTAVFSLRESFDKSVHFGTSRILGNSIGGLYALVFFLLNTFFHEAFWVTLVIVPICTMLTIMTNVAMNNKAGVIGGVAAMLIITLSIPSGETILYVFARVSETFMGVFVAILVNYDIDRIRLFLEKKKNNVTFYNIIN</sequence>
<feature type="transmembrane region" description="Helical" evidence="6">
    <location>
        <begin position="76"/>
        <end position="105"/>
    </location>
</feature>
<dbReference type="Proteomes" id="UP000028030">
    <property type="component" value="Unassembled WGS sequence"/>
</dbReference>
<dbReference type="EMBL" id="JPFW01000004">
    <property type="protein sequence ID" value="KEQ42520.1"/>
    <property type="molecule type" value="Genomic_DNA"/>
</dbReference>
<keyword evidence="3 6" id="KW-0812">Transmembrane</keyword>
<evidence type="ECO:0000256" key="5">
    <source>
        <dbReference type="ARBA" id="ARBA00023136"/>
    </source>
</evidence>
<keyword evidence="2" id="KW-1003">Cell membrane</keyword>
<accession>A0A081QHU7</accession>
<dbReference type="PATRIC" id="fig|28037.97.peg.286"/>